<dbReference type="GO" id="GO:0000105">
    <property type="term" value="P:L-histidine biosynthetic process"/>
    <property type="evidence" value="ECO:0007669"/>
    <property type="project" value="UniProtKB-UniRule"/>
</dbReference>
<comment type="pathway">
    <text evidence="3 12 14">Amino-acid biosynthesis; L-histidine biosynthesis; L-histidine from 5-phospho-alpha-D-ribose 1-diphosphate: step 4/9.</text>
</comment>
<keyword evidence="10 12" id="KW-0413">Isomerase</keyword>
<evidence type="ECO:0000256" key="7">
    <source>
        <dbReference type="ARBA" id="ARBA00022490"/>
    </source>
</evidence>
<dbReference type="AlphaFoldDB" id="A0A1W1ZGP4"/>
<dbReference type="InterPro" id="IPR006062">
    <property type="entry name" value="His_biosynth"/>
</dbReference>
<evidence type="ECO:0000256" key="11">
    <source>
        <dbReference type="ARBA" id="ARBA00030547"/>
    </source>
</evidence>
<comment type="subcellular location">
    <subcellularLocation>
        <location evidence="2 12 14">Cytoplasm</location>
    </subcellularLocation>
</comment>
<evidence type="ECO:0000256" key="8">
    <source>
        <dbReference type="ARBA" id="ARBA00022605"/>
    </source>
</evidence>
<dbReference type="Proteomes" id="UP000192738">
    <property type="component" value="Unassembled WGS sequence"/>
</dbReference>
<evidence type="ECO:0000256" key="10">
    <source>
        <dbReference type="ARBA" id="ARBA00023235"/>
    </source>
</evidence>
<evidence type="ECO:0000256" key="4">
    <source>
        <dbReference type="ARBA" id="ARBA00009667"/>
    </source>
</evidence>
<dbReference type="InterPro" id="IPR013785">
    <property type="entry name" value="Aldolase_TIM"/>
</dbReference>
<keyword evidence="9 12" id="KW-0368">Histidine biosynthesis</keyword>
<keyword evidence="8 12" id="KW-0028">Amino-acid biosynthesis</keyword>
<evidence type="ECO:0000256" key="3">
    <source>
        <dbReference type="ARBA" id="ARBA00005133"/>
    </source>
</evidence>
<evidence type="ECO:0000256" key="6">
    <source>
        <dbReference type="ARBA" id="ARBA00018464"/>
    </source>
</evidence>
<evidence type="ECO:0000256" key="14">
    <source>
        <dbReference type="RuleBase" id="RU003658"/>
    </source>
</evidence>
<dbReference type="EMBL" id="FWXI01000003">
    <property type="protein sequence ID" value="SMC47557.1"/>
    <property type="molecule type" value="Genomic_DNA"/>
</dbReference>
<dbReference type="InterPro" id="IPR006063">
    <property type="entry name" value="HisA_bact_arch"/>
</dbReference>
<dbReference type="STRING" id="112901.SAMN04488500_103292"/>
<feature type="active site" description="Proton donor" evidence="12">
    <location>
        <position position="129"/>
    </location>
</feature>
<dbReference type="GO" id="GO:0005737">
    <property type="term" value="C:cytoplasm"/>
    <property type="evidence" value="ECO:0007669"/>
    <property type="project" value="UniProtKB-SubCell"/>
</dbReference>
<reference evidence="15 16" key="1">
    <citation type="submission" date="2017-04" db="EMBL/GenBank/DDBJ databases">
        <authorList>
            <person name="Afonso C.L."/>
            <person name="Miller P.J."/>
            <person name="Scott M.A."/>
            <person name="Spackman E."/>
            <person name="Goraichik I."/>
            <person name="Dimitrov K.M."/>
            <person name="Suarez D.L."/>
            <person name="Swayne D.E."/>
        </authorList>
    </citation>
    <scope>NUCLEOTIDE SEQUENCE [LARGE SCALE GENOMIC DNA]</scope>
    <source>
        <strain evidence="15 16">DSM 5090</strain>
    </source>
</reference>
<dbReference type="HAMAP" id="MF_01014">
    <property type="entry name" value="HisA"/>
    <property type="match status" value="1"/>
</dbReference>
<accession>A0A1W1ZGP4</accession>
<evidence type="ECO:0000313" key="15">
    <source>
        <dbReference type="EMBL" id="SMC47557.1"/>
    </source>
</evidence>
<dbReference type="GO" id="GO:0003949">
    <property type="term" value="F:1-(5-phosphoribosyl)-5-[(5-phosphoribosylamino)methylideneamino]imidazole-4-carboxamide isomerase activity"/>
    <property type="evidence" value="ECO:0007669"/>
    <property type="project" value="UniProtKB-UniRule"/>
</dbReference>
<gene>
    <name evidence="12" type="primary">hisA</name>
    <name evidence="15" type="ORF">SAMN04488500_103292</name>
</gene>
<comment type="similarity">
    <text evidence="4 12 13">Belongs to the HisA/HisF family.</text>
</comment>
<evidence type="ECO:0000256" key="9">
    <source>
        <dbReference type="ARBA" id="ARBA00023102"/>
    </source>
</evidence>
<organism evidence="15 16">
    <name type="scientific">Sporomusa malonica</name>
    <dbReference type="NCBI Taxonomy" id="112901"/>
    <lineage>
        <taxon>Bacteria</taxon>
        <taxon>Bacillati</taxon>
        <taxon>Bacillota</taxon>
        <taxon>Negativicutes</taxon>
        <taxon>Selenomonadales</taxon>
        <taxon>Sporomusaceae</taxon>
        <taxon>Sporomusa</taxon>
    </lineage>
</organism>
<dbReference type="RefSeq" id="WP_084574616.1">
    <property type="nucleotide sequence ID" value="NZ_CP155572.1"/>
</dbReference>
<name>A0A1W1ZGP4_9FIRM</name>
<dbReference type="InterPro" id="IPR011060">
    <property type="entry name" value="RibuloseP-bd_barrel"/>
</dbReference>
<dbReference type="EC" id="5.3.1.16" evidence="5 12"/>
<dbReference type="UniPathway" id="UPA00031">
    <property type="reaction ID" value="UER00009"/>
</dbReference>
<dbReference type="FunFam" id="3.20.20.70:FF:000009">
    <property type="entry name" value="1-(5-phosphoribosyl)-5-[(5-phosphoribosylamino)methylideneamino] imidazole-4-carboxamide isomerase"/>
    <property type="match status" value="1"/>
</dbReference>
<dbReference type="Pfam" id="PF00977">
    <property type="entry name" value="His_biosynth"/>
    <property type="match status" value="1"/>
</dbReference>
<dbReference type="InterPro" id="IPR023016">
    <property type="entry name" value="HisA/PriA"/>
</dbReference>
<dbReference type="CDD" id="cd04732">
    <property type="entry name" value="HisA"/>
    <property type="match status" value="1"/>
</dbReference>
<keyword evidence="7 12" id="KW-0963">Cytoplasm</keyword>
<evidence type="ECO:0000256" key="2">
    <source>
        <dbReference type="ARBA" id="ARBA00004496"/>
    </source>
</evidence>
<dbReference type="InterPro" id="IPR044524">
    <property type="entry name" value="Isoase_HisA-like"/>
</dbReference>
<dbReference type="SUPFAM" id="SSF51366">
    <property type="entry name" value="Ribulose-phoshate binding barrel"/>
    <property type="match status" value="1"/>
</dbReference>
<sequence>MIIYPAIDIRGGCCVRLTEGRFDKETVFADNPAEMALKWAAAGAEYLHVVDLDGALAGKPVNLEIVSAIVKAAAIPVQLGGGIRTLDNIGEVLEAGVSRVILGSIAVRNPELVREACRQFGNRIVVGIDARDGQAAVDGWEVSGGVGAEELAKKMAEAGVARIIYTDISRDGTLQGVNVTATASLAKAAGIPVIASGGVKNLDDITALKAANIDNGIEGVIVGKAIYTGAIDLAETIRLAKEGAV</sequence>
<evidence type="ECO:0000256" key="12">
    <source>
        <dbReference type="HAMAP-Rule" id="MF_01014"/>
    </source>
</evidence>
<dbReference type="GO" id="GO:0000162">
    <property type="term" value="P:L-tryptophan biosynthetic process"/>
    <property type="evidence" value="ECO:0007669"/>
    <property type="project" value="TreeGrafter"/>
</dbReference>
<feature type="active site" description="Proton acceptor" evidence="12">
    <location>
        <position position="8"/>
    </location>
</feature>
<dbReference type="NCBIfam" id="TIGR00007">
    <property type="entry name" value="1-(5-phosphoribosyl)-5-[(5-phosphoribosylamino)methylideneamino]imidazole-4-carboxamide isomerase"/>
    <property type="match status" value="1"/>
</dbReference>
<protein>
    <recommendedName>
        <fullName evidence="6 12">1-(5-phosphoribosyl)-5-[(5-phosphoribosylamino)methylideneamino] imidazole-4-carboxamide isomerase</fullName>
        <ecNumber evidence="5 12">5.3.1.16</ecNumber>
    </recommendedName>
    <alternativeName>
        <fullName evidence="11 12">Phosphoribosylformimino-5-aminoimidazole carboxamide ribotide isomerase</fullName>
    </alternativeName>
</protein>
<evidence type="ECO:0000256" key="1">
    <source>
        <dbReference type="ARBA" id="ARBA00000901"/>
    </source>
</evidence>
<evidence type="ECO:0000313" key="16">
    <source>
        <dbReference type="Proteomes" id="UP000192738"/>
    </source>
</evidence>
<evidence type="ECO:0000256" key="5">
    <source>
        <dbReference type="ARBA" id="ARBA00012550"/>
    </source>
</evidence>
<evidence type="ECO:0000256" key="13">
    <source>
        <dbReference type="RuleBase" id="RU003657"/>
    </source>
</evidence>
<dbReference type="PANTHER" id="PTHR43090:SF2">
    <property type="entry name" value="1-(5-PHOSPHORIBOSYL)-5-[(5-PHOSPHORIBOSYLAMINO)METHYLIDENEAMINO] IMIDAZOLE-4-CARBOXAMIDE ISOMERASE"/>
    <property type="match status" value="1"/>
</dbReference>
<dbReference type="PANTHER" id="PTHR43090">
    <property type="entry name" value="1-(5-PHOSPHORIBOSYL)-5-[(5-PHOSPHORIBOSYLAMINO)METHYLIDENEAMINO] IMIDAZOLE-4-CARBOXAMIDE ISOMERASE"/>
    <property type="match status" value="1"/>
</dbReference>
<proteinExistence type="inferred from homology"/>
<dbReference type="OrthoDB" id="9781903at2"/>
<keyword evidence="16" id="KW-1185">Reference proteome</keyword>
<dbReference type="Gene3D" id="3.20.20.70">
    <property type="entry name" value="Aldolase class I"/>
    <property type="match status" value="1"/>
</dbReference>
<comment type="catalytic activity">
    <reaction evidence="1 12 14">
        <text>1-(5-phospho-beta-D-ribosyl)-5-[(5-phospho-beta-D-ribosylamino)methylideneamino]imidazole-4-carboxamide = 5-[(5-phospho-1-deoxy-D-ribulos-1-ylimino)methylamino]-1-(5-phospho-beta-D-ribosyl)imidazole-4-carboxamide</text>
        <dbReference type="Rhea" id="RHEA:15469"/>
        <dbReference type="ChEBI" id="CHEBI:58435"/>
        <dbReference type="ChEBI" id="CHEBI:58525"/>
        <dbReference type="EC" id="5.3.1.16"/>
    </reaction>
</comment>